<comment type="caution">
    <text evidence="8">The sequence shown here is derived from an EMBL/GenBank/DDBJ whole genome shotgun (WGS) entry which is preliminary data.</text>
</comment>
<evidence type="ECO:0008006" key="10">
    <source>
        <dbReference type="Google" id="ProtNLM"/>
    </source>
</evidence>
<evidence type="ECO:0000256" key="3">
    <source>
        <dbReference type="ARBA" id="ARBA00022692"/>
    </source>
</evidence>
<dbReference type="EMBL" id="BMID01000001">
    <property type="protein sequence ID" value="GFZ96316.1"/>
    <property type="molecule type" value="Genomic_DNA"/>
</dbReference>
<evidence type="ECO:0000256" key="5">
    <source>
        <dbReference type="ARBA" id="ARBA00023136"/>
    </source>
</evidence>
<evidence type="ECO:0000256" key="4">
    <source>
        <dbReference type="ARBA" id="ARBA00022989"/>
    </source>
</evidence>
<feature type="compositionally biased region" description="Acidic residues" evidence="6">
    <location>
        <begin position="85"/>
        <end position="94"/>
    </location>
</feature>
<gene>
    <name evidence="8" type="ORF">GCM10010923_00130</name>
</gene>
<keyword evidence="3 7" id="KW-0812">Transmembrane</keyword>
<name>A0ABQ1F1D8_9SPHN</name>
<evidence type="ECO:0000256" key="2">
    <source>
        <dbReference type="ARBA" id="ARBA00022475"/>
    </source>
</evidence>
<feature type="region of interest" description="Disordered" evidence="6">
    <location>
        <begin position="85"/>
        <end position="104"/>
    </location>
</feature>
<evidence type="ECO:0000256" key="1">
    <source>
        <dbReference type="ARBA" id="ARBA00004236"/>
    </source>
</evidence>
<reference evidence="9" key="1">
    <citation type="journal article" date="2019" name="Int. J. Syst. Evol. Microbiol.">
        <title>The Global Catalogue of Microorganisms (GCM) 10K type strain sequencing project: providing services to taxonomists for standard genome sequencing and annotation.</title>
        <authorList>
            <consortium name="The Broad Institute Genomics Platform"/>
            <consortium name="The Broad Institute Genome Sequencing Center for Infectious Disease"/>
            <person name="Wu L."/>
            <person name="Ma J."/>
        </authorList>
    </citation>
    <scope>NUCLEOTIDE SEQUENCE [LARGE SCALE GENOMIC DNA]</scope>
    <source>
        <strain evidence="9">CGMCC 1.15297</strain>
    </source>
</reference>
<sequence>MTYYILKLVIMLPLMAAMIVGSLWVYRKYQPGFAGATRQRNLRLVETLSLGSSGKLAVIDFGEQRLLVSAVRGRIECLSTQDRPDDADLVDELDRDGGGDPTVDLPAKAKGFRAALDRALNAPETLRQMRTRDQ</sequence>
<evidence type="ECO:0000313" key="8">
    <source>
        <dbReference type="EMBL" id="GFZ96316.1"/>
    </source>
</evidence>
<protein>
    <recommendedName>
        <fullName evidence="10">Flagellar biogenesis protein</fullName>
    </recommendedName>
</protein>
<keyword evidence="4 7" id="KW-1133">Transmembrane helix</keyword>
<dbReference type="RefSeq" id="WP_188640765.1">
    <property type="nucleotide sequence ID" value="NZ_BMID01000001.1"/>
</dbReference>
<feature type="transmembrane region" description="Helical" evidence="7">
    <location>
        <begin position="6"/>
        <end position="26"/>
    </location>
</feature>
<dbReference type="Proteomes" id="UP000603317">
    <property type="component" value="Unassembled WGS sequence"/>
</dbReference>
<evidence type="ECO:0000256" key="7">
    <source>
        <dbReference type="SAM" id="Phobius"/>
    </source>
</evidence>
<dbReference type="InterPro" id="IPR022781">
    <property type="entry name" value="Flagellar_biosynth_FliO"/>
</dbReference>
<accession>A0ABQ1F1D8</accession>
<organism evidence="8 9">
    <name type="scientific">Blastomonas marina</name>
    <dbReference type="NCBI Taxonomy" id="1867408"/>
    <lineage>
        <taxon>Bacteria</taxon>
        <taxon>Pseudomonadati</taxon>
        <taxon>Pseudomonadota</taxon>
        <taxon>Alphaproteobacteria</taxon>
        <taxon>Sphingomonadales</taxon>
        <taxon>Sphingomonadaceae</taxon>
        <taxon>Blastomonas</taxon>
    </lineage>
</organism>
<keyword evidence="9" id="KW-1185">Reference proteome</keyword>
<comment type="subcellular location">
    <subcellularLocation>
        <location evidence="1">Cell membrane</location>
    </subcellularLocation>
</comment>
<dbReference type="Pfam" id="PF04347">
    <property type="entry name" value="FliO"/>
    <property type="match status" value="1"/>
</dbReference>
<keyword evidence="5 7" id="KW-0472">Membrane</keyword>
<evidence type="ECO:0000256" key="6">
    <source>
        <dbReference type="SAM" id="MobiDB-lite"/>
    </source>
</evidence>
<evidence type="ECO:0000313" key="9">
    <source>
        <dbReference type="Proteomes" id="UP000603317"/>
    </source>
</evidence>
<keyword evidence="2" id="KW-1003">Cell membrane</keyword>
<proteinExistence type="predicted"/>